<keyword evidence="5 6" id="KW-0472">Membrane</keyword>
<feature type="transmembrane region" description="Helical" evidence="6">
    <location>
        <begin position="289"/>
        <end position="310"/>
    </location>
</feature>
<evidence type="ECO:0000313" key="8">
    <source>
        <dbReference type="Proteomes" id="UP001501788"/>
    </source>
</evidence>
<dbReference type="PANTHER" id="PTHR30238">
    <property type="entry name" value="MEMBRANE BOUND PREDICTED REDOX MODULATOR"/>
    <property type="match status" value="1"/>
</dbReference>
<comment type="caution">
    <text evidence="7">The sequence shown here is derived from an EMBL/GenBank/DDBJ whole genome shotgun (WGS) entry which is preliminary data.</text>
</comment>
<gene>
    <name evidence="7" type="ORF">GCM10023090_00810</name>
</gene>
<evidence type="ECO:0000256" key="2">
    <source>
        <dbReference type="ARBA" id="ARBA00007511"/>
    </source>
</evidence>
<dbReference type="Pfam" id="PF03741">
    <property type="entry name" value="TerC"/>
    <property type="match status" value="1"/>
</dbReference>
<feature type="transmembrane region" description="Helical" evidence="6">
    <location>
        <begin position="83"/>
        <end position="106"/>
    </location>
</feature>
<proteinExistence type="inferred from homology"/>
<feature type="transmembrane region" description="Helical" evidence="6">
    <location>
        <begin position="205"/>
        <end position="229"/>
    </location>
</feature>
<evidence type="ECO:0000313" key="7">
    <source>
        <dbReference type="EMBL" id="GAA4417358.1"/>
    </source>
</evidence>
<feature type="transmembrane region" description="Helical" evidence="6">
    <location>
        <begin position="6"/>
        <end position="29"/>
    </location>
</feature>
<feature type="transmembrane region" description="Helical" evidence="6">
    <location>
        <begin position="115"/>
        <end position="136"/>
    </location>
</feature>
<feature type="transmembrane region" description="Helical" evidence="6">
    <location>
        <begin position="41"/>
        <end position="63"/>
    </location>
</feature>
<keyword evidence="8" id="KW-1185">Reference proteome</keyword>
<name>A0ABP8KVS3_9BURK</name>
<dbReference type="InterPro" id="IPR005496">
    <property type="entry name" value="Integral_membrane_TerC"/>
</dbReference>
<keyword evidence="3 6" id="KW-0812">Transmembrane</keyword>
<keyword evidence="4 6" id="KW-1133">Transmembrane helix</keyword>
<dbReference type="PANTHER" id="PTHR30238:SF0">
    <property type="entry name" value="THYLAKOID MEMBRANE PROTEIN TERC, CHLOROPLASTIC"/>
    <property type="match status" value="1"/>
</dbReference>
<comment type="subcellular location">
    <subcellularLocation>
        <location evidence="1">Membrane</location>
        <topology evidence="1">Multi-pass membrane protein</topology>
    </subcellularLocation>
</comment>
<evidence type="ECO:0000256" key="1">
    <source>
        <dbReference type="ARBA" id="ARBA00004141"/>
    </source>
</evidence>
<feature type="transmembrane region" description="Helical" evidence="6">
    <location>
        <begin position="262"/>
        <end position="283"/>
    </location>
</feature>
<protein>
    <submittedName>
        <fullName evidence="7">TerC family protein</fullName>
    </submittedName>
</protein>
<dbReference type="RefSeq" id="WP_345060089.1">
    <property type="nucleotide sequence ID" value="NZ_BAABEX010000001.1"/>
</dbReference>
<dbReference type="Proteomes" id="UP001501788">
    <property type="component" value="Unassembled WGS sequence"/>
</dbReference>
<evidence type="ECO:0000256" key="5">
    <source>
        <dbReference type="ARBA" id="ARBA00023136"/>
    </source>
</evidence>
<dbReference type="NCBIfam" id="TIGR03718">
    <property type="entry name" value="R_switched_Alx"/>
    <property type="match status" value="1"/>
</dbReference>
<feature type="transmembrane region" description="Helical" evidence="6">
    <location>
        <begin position="142"/>
        <end position="160"/>
    </location>
</feature>
<feature type="transmembrane region" description="Helical" evidence="6">
    <location>
        <begin position="235"/>
        <end position="255"/>
    </location>
</feature>
<dbReference type="InterPro" id="IPR022369">
    <property type="entry name" value="Integral_membrane_TerC_rswitch"/>
</dbReference>
<accession>A0ABP8KVS3</accession>
<evidence type="ECO:0000256" key="4">
    <source>
        <dbReference type="ARBA" id="ARBA00022989"/>
    </source>
</evidence>
<evidence type="ECO:0000256" key="6">
    <source>
        <dbReference type="SAM" id="Phobius"/>
    </source>
</evidence>
<reference evidence="8" key="1">
    <citation type="journal article" date="2019" name="Int. J. Syst. Evol. Microbiol.">
        <title>The Global Catalogue of Microorganisms (GCM) 10K type strain sequencing project: providing services to taxonomists for standard genome sequencing and annotation.</title>
        <authorList>
            <consortium name="The Broad Institute Genomics Platform"/>
            <consortium name="The Broad Institute Genome Sequencing Center for Infectious Disease"/>
            <person name="Wu L."/>
            <person name="Ma J."/>
        </authorList>
    </citation>
    <scope>NUCLEOTIDE SEQUENCE [LARGE SCALE GENOMIC DNA]</scope>
    <source>
        <strain evidence="8">JCM 31890</strain>
    </source>
</reference>
<comment type="similarity">
    <text evidence="2">Belongs to the TerC family.</text>
</comment>
<dbReference type="EMBL" id="BAABEX010000001">
    <property type="protein sequence ID" value="GAA4417358.1"/>
    <property type="molecule type" value="Genomic_DNA"/>
</dbReference>
<organism evidence="7 8">
    <name type="scientific">Acidovorax lacteus</name>
    <dbReference type="NCBI Taxonomy" id="1924988"/>
    <lineage>
        <taxon>Bacteria</taxon>
        <taxon>Pseudomonadati</taxon>
        <taxon>Pseudomonadota</taxon>
        <taxon>Betaproteobacteria</taxon>
        <taxon>Burkholderiales</taxon>
        <taxon>Comamonadaceae</taxon>
        <taxon>Acidovorax</taxon>
    </lineage>
</organism>
<sequence length="321" mass="35702">METIGTWWMWAGFAVFVVVAIAVDLLVMERQGAHKVTMKEALNWSLLWFSLAFVFVGWLWWYLDGSQGREVANTVSMQFITGYLVEKSLSVDNIFVFLMLFTYFAVPAEFQKRALIIGIIGAIVLRTVLILIGAWLLATFHWLLYVFGAFLVITGAKMWFAAGQEADIATNPVLKFLKKRIRIADRFDGEKLTTTINGVKHYTPLFVVLILIGTTDIIFAVDSIPAIFAITSDPFIVLTANVFAILGLRALYFLLADLASRFHLLAYGLALVLVFIGAKMLMIDFYKIPIGYALLVTATLIAGSIVASLWSTSGRARSSDA</sequence>
<evidence type="ECO:0000256" key="3">
    <source>
        <dbReference type="ARBA" id="ARBA00022692"/>
    </source>
</evidence>